<feature type="compositionally biased region" description="Basic and acidic residues" evidence="1">
    <location>
        <begin position="60"/>
        <end position="71"/>
    </location>
</feature>
<protein>
    <submittedName>
        <fullName evidence="2">Uncharacterized protein</fullName>
    </submittedName>
</protein>
<feature type="compositionally biased region" description="Acidic residues" evidence="1">
    <location>
        <begin position="72"/>
        <end position="81"/>
    </location>
</feature>
<evidence type="ECO:0000313" key="2">
    <source>
        <dbReference type="EMBL" id="NYH80364.1"/>
    </source>
</evidence>
<accession>A0A852YZ71</accession>
<dbReference type="EMBL" id="JACBYW010000007">
    <property type="protein sequence ID" value="NYH80364.1"/>
    <property type="molecule type" value="Genomic_DNA"/>
</dbReference>
<organism evidence="2 3">
    <name type="scientific">Actinopolyspora biskrensis</name>
    <dbReference type="NCBI Taxonomy" id="1470178"/>
    <lineage>
        <taxon>Bacteria</taxon>
        <taxon>Bacillati</taxon>
        <taxon>Actinomycetota</taxon>
        <taxon>Actinomycetes</taxon>
        <taxon>Actinopolysporales</taxon>
        <taxon>Actinopolysporaceae</taxon>
        <taxon>Actinopolyspora</taxon>
    </lineage>
</organism>
<evidence type="ECO:0000313" key="3">
    <source>
        <dbReference type="Proteomes" id="UP000548304"/>
    </source>
</evidence>
<name>A0A852YZ71_9ACTN</name>
<dbReference type="Proteomes" id="UP000548304">
    <property type="component" value="Unassembled WGS sequence"/>
</dbReference>
<dbReference type="RefSeq" id="WP_179536721.1">
    <property type="nucleotide sequence ID" value="NZ_JACBYW010000007.1"/>
</dbReference>
<dbReference type="AlphaFoldDB" id="A0A852YZ71"/>
<proteinExistence type="predicted"/>
<feature type="region of interest" description="Disordered" evidence="1">
    <location>
        <begin position="1"/>
        <end position="81"/>
    </location>
</feature>
<feature type="compositionally biased region" description="Basic and acidic residues" evidence="1">
    <location>
        <begin position="15"/>
        <end position="33"/>
    </location>
</feature>
<reference evidence="2 3" key="1">
    <citation type="submission" date="2020-07" db="EMBL/GenBank/DDBJ databases">
        <title>Genomic Encyclopedia of Type Strains, Phase III (KMG-III): the genomes of soil and plant-associated and newly described type strains.</title>
        <authorList>
            <person name="Whitman W."/>
        </authorList>
    </citation>
    <scope>NUCLEOTIDE SEQUENCE [LARGE SCALE GENOMIC DNA]</scope>
    <source>
        <strain evidence="2 3">CECT 8576</strain>
    </source>
</reference>
<evidence type="ECO:0000256" key="1">
    <source>
        <dbReference type="SAM" id="MobiDB-lite"/>
    </source>
</evidence>
<comment type="caution">
    <text evidence="2">The sequence shown here is derived from an EMBL/GenBank/DDBJ whole genome shotgun (WGS) entry which is preliminary data.</text>
</comment>
<gene>
    <name evidence="2" type="ORF">FHR84_003721</name>
</gene>
<keyword evidence="3" id="KW-1185">Reference proteome</keyword>
<sequence>MDDEELRRRFHRPTARGDELEKLKRQKIERGEIAKSVSYDPTQAIGLDKNLDPFPLTSDTPDKPTDTTGESHEDEDTDENR</sequence>